<dbReference type="OrthoDB" id="5569309at2759"/>
<keyword evidence="4" id="KW-1185">Reference proteome</keyword>
<feature type="compositionally biased region" description="Polar residues" evidence="1">
    <location>
        <begin position="129"/>
        <end position="139"/>
    </location>
</feature>
<organism evidence="3 4">
    <name type="scientific">Suillus placidus</name>
    <dbReference type="NCBI Taxonomy" id="48579"/>
    <lineage>
        <taxon>Eukaryota</taxon>
        <taxon>Fungi</taxon>
        <taxon>Dikarya</taxon>
        <taxon>Basidiomycota</taxon>
        <taxon>Agaricomycotina</taxon>
        <taxon>Agaricomycetes</taxon>
        <taxon>Agaricomycetidae</taxon>
        <taxon>Boletales</taxon>
        <taxon>Suillineae</taxon>
        <taxon>Suillaceae</taxon>
        <taxon>Suillus</taxon>
    </lineage>
</organism>
<dbReference type="AlphaFoldDB" id="A0A9P6ZW24"/>
<feature type="transmembrane region" description="Helical" evidence="2">
    <location>
        <begin position="203"/>
        <end position="220"/>
    </location>
</feature>
<dbReference type="PANTHER" id="PTHR41807:SF1">
    <property type="entry name" value="GLUTATHIONE TRANSFERASE 3"/>
    <property type="match status" value="1"/>
</dbReference>
<feature type="region of interest" description="Disordered" evidence="1">
    <location>
        <begin position="44"/>
        <end position="166"/>
    </location>
</feature>
<dbReference type="GO" id="GO:0016020">
    <property type="term" value="C:membrane"/>
    <property type="evidence" value="ECO:0007669"/>
    <property type="project" value="TreeGrafter"/>
</dbReference>
<evidence type="ECO:0000256" key="2">
    <source>
        <dbReference type="SAM" id="Phobius"/>
    </source>
</evidence>
<comment type="caution">
    <text evidence="3">The sequence shown here is derived from an EMBL/GenBank/DDBJ whole genome shotgun (WGS) entry which is preliminary data.</text>
</comment>
<sequence>MAPIAFSGTIPSKKKADLQAIALALDISDTGTREDLQVRIKRHLEQHQSKYEDDPTFSSLYGKKKKSAQPPIGRSIPSSPDEQEEKPQKSPQVTRSRRIVPLDLREATPVDDMRNVSMMLKNLPRSPDAESTPTSSARPSPQKEQRKPESARPVASIPKTRPVSKPVTEVARESLAKLQVSVQKHTRTTLLTTRAVLSDSTNIWFLTALFELFYILYMVIPWQTFELASGSHSQFYLAIPYPPARTFLQQSFWTVLIHWSIPTVFIPLVFGLLVSFHPANSTSARIPRVIALDPLSASIVRLAAHVAYPFRTLEASLQGIDVIGQRWRLLTASVVVAFAFAEAIFNAPGAFADSRVRLRATTPRRTVPSEDAPASITATGES</sequence>
<evidence type="ECO:0000256" key="1">
    <source>
        <dbReference type="SAM" id="MobiDB-lite"/>
    </source>
</evidence>
<protein>
    <recommendedName>
        <fullName evidence="5">SAP domain-containing protein</fullName>
    </recommendedName>
</protein>
<dbReference type="Proteomes" id="UP000714275">
    <property type="component" value="Unassembled WGS sequence"/>
</dbReference>
<feature type="compositionally biased region" description="Basic and acidic residues" evidence="1">
    <location>
        <begin position="44"/>
        <end position="53"/>
    </location>
</feature>
<dbReference type="PANTHER" id="PTHR41807">
    <property type="entry name" value="GLUTATHIONE TRANSFERASE 3"/>
    <property type="match status" value="1"/>
</dbReference>
<evidence type="ECO:0000313" key="4">
    <source>
        <dbReference type="Proteomes" id="UP000714275"/>
    </source>
</evidence>
<feature type="compositionally biased region" description="Basic and acidic residues" evidence="1">
    <location>
        <begin position="141"/>
        <end position="150"/>
    </location>
</feature>
<keyword evidence="2" id="KW-1133">Transmembrane helix</keyword>
<gene>
    <name evidence="3" type="ORF">EV702DRAFT_1027110</name>
</gene>
<feature type="transmembrane region" description="Helical" evidence="2">
    <location>
        <begin position="330"/>
        <end position="351"/>
    </location>
</feature>
<name>A0A9P6ZW24_9AGAM</name>
<evidence type="ECO:0000313" key="3">
    <source>
        <dbReference type="EMBL" id="KAG1777859.1"/>
    </source>
</evidence>
<proteinExistence type="predicted"/>
<feature type="compositionally biased region" description="Basic and acidic residues" evidence="1">
    <location>
        <begin position="103"/>
        <end position="114"/>
    </location>
</feature>
<keyword evidence="2" id="KW-0812">Transmembrane</keyword>
<evidence type="ECO:0008006" key="5">
    <source>
        <dbReference type="Google" id="ProtNLM"/>
    </source>
</evidence>
<reference evidence="3" key="1">
    <citation type="journal article" date="2020" name="New Phytol.">
        <title>Comparative genomics reveals dynamic genome evolution in host specialist ectomycorrhizal fungi.</title>
        <authorList>
            <person name="Lofgren L.A."/>
            <person name="Nguyen N.H."/>
            <person name="Vilgalys R."/>
            <person name="Ruytinx J."/>
            <person name="Liao H.L."/>
            <person name="Branco S."/>
            <person name="Kuo A."/>
            <person name="LaButti K."/>
            <person name="Lipzen A."/>
            <person name="Andreopoulos W."/>
            <person name="Pangilinan J."/>
            <person name="Riley R."/>
            <person name="Hundley H."/>
            <person name="Na H."/>
            <person name="Barry K."/>
            <person name="Grigoriev I.V."/>
            <person name="Stajich J.E."/>
            <person name="Kennedy P.G."/>
        </authorList>
    </citation>
    <scope>NUCLEOTIDE SEQUENCE</scope>
    <source>
        <strain evidence="3">DOB743</strain>
    </source>
</reference>
<dbReference type="InterPro" id="IPR038872">
    <property type="entry name" value="Put_GTT3"/>
</dbReference>
<keyword evidence="2" id="KW-0472">Membrane</keyword>
<dbReference type="EMBL" id="JABBWD010000018">
    <property type="protein sequence ID" value="KAG1777859.1"/>
    <property type="molecule type" value="Genomic_DNA"/>
</dbReference>
<feature type="transmembrane region" description="Helical" evidence="2">
    <location>
        <begin position="256"/>
        <end position="277"/>
    </location>
</feature>
<accession>A0A9P6ZW24</accession>